<dbReference type="EMBL" id="CP098502">
    <property type="protein sequence ID" value="UTI62562.1"/>
    <property type="molecule type" value="Genomic_DNA"/>
</dbReference>
<dbReference type="RefSeq" id="WP_254569299.1">
    <property type="nucleotide sequence ID" value="NZ_CP098502.1"/>
</dbReference>
<evidence type="ECO:0000313" key="2">
    <source>
        <dbReference type="Proteomes" id="UP001056035"/>
    </source>
</evidence>
<keyword evidence="2" id="KW-1185">Reference proteome</keyword>
<accession>A0ABY5DP28</accession>
<protein>
    <submittedName>
        <fullName evidence="1">Uncharacterized protein</fullName>
    </submittedName>
</protein>
<reference evidence="1 2" key="1">
    <citation type="submission" date="2022-06" db="EMBL/GenBank/DDBJ databases">
        <title>Paraconexibacter antarcticus.</title>
        <authorList>
            <person name="Kim C.S."/>
        </authorList>
    </citation>
    <scope>NUCLEOTIDE SEQUENCE [LARGE SCALE GENOMIC DNA]</scope>
    <source>
        <strain evidence="1 2">02-257</strain>
    </source>
</reference>
<gene>
    <name evidence="1" type="ORF">NBH00_14460</name>
</gene>
<evidence type="ECO:0000313" key="1">
    <source>
        <dbReference type="EMBL" id="UTI62562.1"/>
    </source>
</evidence>
<proteinExistence type="predicted"/>
<sequence>MTDSALQLSATPVALLDEGFAGARLRGAGPQPDAVWRAKLRDDDSRVWRAVAASPEALAGAWVPAKASTGHLAALVSLRPVEVELRVELPDGRAVSRTLTRRLLADGVKVRRWKDGLVATLNRPAGEGPWPAVVLDATSGPDAVAVAALAGALLASRGVLNVAVAPPARPKDGSAADVLARAGVLLAALPAAGGPPLVVPVAAPEADVTGGGLVAPVPPGVGVRGAGAGPEAAAARGSAWDALLAAVGATPRG</sequence>
<name>A0ABY5DP28_9ACTN</name>
<dbReference type="Proteomes" id="UP001056035">
    <property type="component" value="Chromosome"/>
</dbReference>
<organism evidence="1 2">
    <name type="scientific">Paraconexibacter antarcticus</name>
    <dbReference type="NCBI Taxonomy" id="2949664"/>
    <lineage>
        <taxon>Bacteria</taxon>
        <taxon>Bacillati</taxon>
        <taxon>Actinomycetota</taxon>
        <taxon>Thermoleophilia</taxon>
        <taxon>Solirubrobacterales</taxon>
        <taxon>Paraconexibacteraceae</taxon>
        <taxon>Paraconexibacter</taxon>
    </lineage>
</organism>